<keyword evidence="7" id="KW-1185">Reference proteome</keyword>
<evidence type="ECO:0000256" key="5">
    <source>
        <dbReference type="SAM" id="MobiDB-lite"/>
    </source>
</evidence>
<reference evidence="7" key="1">
    <citation type="submission" date="2015-09" db="EMBL/GenBank/DDBJ databases">
        <authorList>
            <consortium name="Pathogen Informatics"/>
        </authorList>
    </citation>
    <scope>NUCLEOTIDE SEQUENCE [LARGE SCALE GENOMIC DNA]</scope>
    <source>
        <strain evidence="7">Lake Konstanz</strain>
    </source>
</reference>
<feature type="region of interest" description="Disordered" evidence="5">
    <location>
        <begin position="1"/>
        <end position="53"/>
    </location>
</feature>
<organism evidence="6 7">
    <name type="scientific">Bodo saltans</name>
    <name type="common">Flagellated protozoan</name>
    <dbReference type="NCBI Taxonomy" id="75058"/>
    <lineage>
        <taxon>Eukaryota</taxon>
        <taxon>Discoba</taxon>
        <taxon>Euglenozoa</taxon>
        <taxon>Kinetoplastea</taxon>
        <taxon>Metakinetoplastina</taxon>
        <taxon>Eubodonida</taxon>
        <taxon>Bodonidae</taxon>
        <taxon>Bodo</taxon>
    </lineage>
</organism>
<dbReference type="VEuPathDB" id="TriTrypDB:BSAL_65430"/>
<evidence type="ECO:0000256" key="3">
    <source>
        <dbReference type="ARBA" id="ARBA00022552"/>
    </source>
</evidence>
<comment type="subcellular location">
    <subcellularLocation>
        <location evidence="1">Nucleus</location>
        <location evidence="1">Nucleolus</location>
    </subcellularLocation>
</comment>
<evidence type="ECO:0000256" key="2">
    <source>
        <dbReference type="ARBA" id="ARBA00008105"/>
    </source>
</evidence>
<dbReference type="PANTHER" id="PTHR12838">
    <property type="entry name" value="U3 SMALL NUCLEOLAR RNA-ASSOCIATED PROTEIN 11"/>
    <property type="match status" value="1"/>
</dbReference>
<evidence type="ECO:0000313" key="6">
    <source>
        <dbReference type="EMBL" id="CUF74897.1"/>
    </source>
</evidence>
<gene>
    <name evidence="6" type="ORF">BSAL_65430</name>
</gene>
<accession>A0A0S4INY9</accession>
<proteinExistence type="inferred from homology"/>
<keyword evidence="4" id="KW-0539">Nucleus</keyword>
<evidence type="ECO:0000256" key="1">
    <source>
        <dbReference type="ARBA" id="ARBA00004604"/>
    </source>
</evidence>
<feature type="compositionally biased region" description="Basic and acidic residues" evidence="5">
    <location>
        <begin position="36"/>
        <end position="46"/>
    </location>
</feature>
<keyword evidence="3" id="KW-0698">rRNA processing</keyword>
<dbReference type="OMA" id="HKDHVLR"/>
<dbReference type="Pfam" id="PF03998">
    <property type="entry name" value="Utp11"/>
    <property type="match status" value="1"/>
</dbReference>
<comment type="similarity">
    <text evidence="2">Belongs to the UTP11 family.</text>
</comment>
<protein>
    <submittedName>
        <fullName evidence="6">U3 snoRNA-associated protein UTP11, putative</fullName>
    </submittedName>
</protein>
<dbReference type="EMBL" id="CYKH01000397">
    <property type="protein sequence ID" value="CUF74897.1"/>
    <property type="molecule type" value="Genomic_DNA"/>
</dbReference>
<evidence type="ECO:0000313" key="7">
    <source>
        <dbReference type="Proteomes" id="UP000051952"/>
    </source>
</evidence>
<dbReference type="GO" id="GO:0006364">
    <property type="term" value="P:rRNA processing"/>
    <property type="evidence" value="ECO:0007669"/>
    <property type="project" value="UniProtKB-KW"/>
</dbReference>
<feature type="region of interest" description="Disordered" evidence="5">
    <location>
        <begin position="208"/>
        <end position="233"/>
    </location>
</feature>
<dbReference type="PANTHER" id="PTHR12838:SF0">
    <property type="entry name" value="U3 SMALL NUCLEOLAR RNA-ASSOCIATED PROTEIN 11-RELATED"/>
    <property type="match status" value="1"/>
</dbReference>
<dbReference type="Proteomes" id="UP000051952">
    <property type="component" value="Unassembled WGS sequence"/>
</dbReference>
<dbReference type="GO" id="GO:0032040">
    <property type="term" value="C:small-subunit processome"/>
    <property type="evidence" value="ECO:0007669"/>
    <property type="project" value="InterPro"/>
</dbReference>
<dbReference type="InterPro" id="IPR007144">
    <property type="entry name" value="SSU_processome_Utp11"/>
</dbReference>
<dbReference type="AlphaFoldDB" id="A0A0S4INY9"/>
<dbReference type="OrthoDB" id="29058at2759"/>
<evidence type="ECO:0000256" key="4">
    <source>
        <dbReference type="ARBA" id="ARBA00023242"/>
    </source>
</evidence>
<feature type="compositionally biased region" description="Acidic residues" evidence="5">
    <location>
        <begin position="217"/>
        <end position="227"/>
    </location>
</feature>
<sequence>MTKGKGKNPGAGNLDKHIKRTAHKERSQPASRKHLGALEKHKDYVKRAKRRHDKVSKLNKLKRAAAQRNPDEYHMKMTEAVMDVASGKMKRKNASKEERLKDTKLQLLKNSENINYLRHAAEHDRRRAKELLDEVVGLDMKPCNTHTVFVDDEEEVRRFKPAEYFGTTQEMLAYPAMRGKVEMMKNQVLPESLVQRSDALLTRAQKLKQRESFAGGDNDEADEDEEAQGTAPAAAVNEVDADDILGQRQLAHREERLKAASKMKEISQRFERSRSLGALAKEVERQNLGLNKNVNAKKINQFRRGANVRSR</sequence>
<name>A0A0S4INY9_BODSA</name>